<dbReference type="CDD" id="cd00637">
    <property type="entry name" value="7tm_classA_rhodopsin-like"/>
    <property type="match status" value="1"/>
</dbReference>
<feature type="transmembrane region" description="Helical" evidence="7">
    <location>
        <begin position="147"/>
        <end position="165"/>
    </location>
</feature>
<dbReference type="SUPFAM" id="SSF81321">
    <property type="entry name" value="Family A G protein-coupled receptor-like"/>
    <property type="match status" value="1"/>
</dbReference>
<accession>A0ABN8S1K6</accession>
<dbReference type="Proteomes" id="UP001159405">
    <property type="component" value="Unassembled WGS sequence"/>
</dbReference>
<evidence type="ECO:0000259" key="8">
    <source>
        <dbReference type="PROSITE" id="PS50262"/>
    </source>
</evidence>
<evidence type="ECO:0000256" key="6">
    <source>
        <dbReference type="RuleBase" id="RU000688"/>
    </source>
</evidence>
<feature type="transmembrane region" description="Helical" evidence="7">
    <location>
        <begin position="237"/>
        <end position="258"/>
    </location>
</feature>
<evidence type="ECO:0000256" key="5">
    <source>
        <dbReference type="ARBA" id="ARBA00023136"/>
    </source>
</evidence>
<feature type="transmembrane region" description="Helical" evidence="7">
    <location>
        <begin position="69"/>
        <end position="93"/>
    </location>
</feature>
<sequence>MINTSGSSSSDGLPFKFCSNHKLLHTYDFVTILTCIVNGASSPVAVAGNSLILASIWRNPSLRTPTYTFLGFLALADFFIGLLGQPFYVIYRVADLKGYDKLYCVASAVAHSIVPYLVILTASTLTSMAVERWLVMSRRNSLITVRRVYFIESALLIVPVPYMALRRLPGMDEYFDVPVDSIMEGCMGFCFLAIFTLAYFRVFRIIRHHQQQVHSSASIAGQSVIHFEKYKRSVYSILWIVALFVLSYSPYLLSTILVKALNVSYETSLIVLHIGTTSMLISSTLNPFLYVWRLRDVRQEAKKVIRKILGKLRTLL</sequence>
<evidence type="ECO:0000256" key="4">
    <source>
        <dbReference type="ARBA" id="ARBA00022989"/>
    </source>
</evidence>
<dbReference type="PROSITE" id="PS50262">
    <property type="entry name" value="G_PROTEIN_RECEP_F1_2"/>
    <property type="match status" value="1"/>
</dbReference>
<dbReference type="Pfam" id="PF00001">
    <property type="entry name" value="7tm_1"/>
    <property type="match status" value="1"/>
</dbReference>
<gene>
    <name evidence="9" type="ORF">PLOB_00029630</name>
</gene>
<evidence type="ECO:0000313" key="10">
    <source>
        <dbReference type="Proteomes" id="UP001159405"/>
    </source>
</evidence>
<reference evidence="9 10" key="1">
    <citation type="submission" date="2022-05" db="EMBL/GenBank/DDBJ databases">
        <authorList>
            <consortium name="Genoscope - CEA"/>
            <person name="William W."/>
        </authorList>
    </citation>
    <scope>NUCLEOTIDE SEQUENCE [LARGE SCALE GENOMIC DNA]</scope>
</reference>
<organism evidence="9 10">
    <name type="scientific">Porites lobata</name>
    <dbReference type="NCBI Taxonomy" id="104759"/>
    <lineage>
        <taxon>Eukaryota</taxon>
        <taxon>Metazoa</taxon>
        <taxon>Cnidaria</taxon>
        <taxon>Anthozoa</taxon>
        <taxon>Hexacorallia</taxon>
        <taxon>Scleractinia</taxon>
        <taxon>Fungiina</taxon>
        <taxon>Poritidae</taxon>
        <taxon>Porites</taxon>
    </lineage>
</organism>
<comment type="caution">
    <text evidence="9">The sequence shown here is derived from an EMBL/GenBank/DDBJ whole genome shotgun (WGS) entry which is preliminary data.</text>
</comment>
<dbReference type="PANTHER" id="PTHR22750">
    <property type="entry name" value="G-PROTEIN COUPLED RECEPTOR"/>
    <property type="match status" value="1"/>
</dbReference>
<feature type="transmembrane region" description="Helical" evidence="7">
    <location>
        <begin position="113"/>
        <end position="135"/>
    </location>
</feature>
<keyword evidence="6" id="KW-0297">G-protein coupled receptor</keyword>
<evidence type="ECO:0000256" key="7">
    <source>
        <dbReference type="SAM" id="Phobius"/>
    </source>
</evidence>
<keyword evidence="10" id="KW-1185">Reference proteome</keyword>
<proteinExistence type="inferred from homology"/>
<dbReference type="PROSITE" id="PS00237">
    <property type="entry name" value="G_PROTEIN_RECEP_F1_1"/>
    <property type="match status" value="1"/>
</dbReference>
<dbReference type="Gene3D" id="1.20.1070.10">
    <property type="entry name" value="Rhodopsin 7-helix transmembrane proteins"/>
    <property type="match status" value="1"/>
</dbReference>
<dbReference type="InterPro" id="IPR000276">
    <property type="entry name" value="GPCR_Rhodpsn"/>
</dbReference>
<comment type="similarity">
    <text evidence="6">Belongs to the G-protein coupled receptor 1 family.</text>
</comment>
<dbReference type="PRINTS" id="PR00237">
    <property type="entry name" value="GPCRRHODOPSN"/>
</dbReference>
<evidence type="ECO:0000256" key="2">
    <source>
        <dbReference type="ARBA" id="ARBA00022475"/>
    </source>
</evidence>
<keyword evidence="3 6" id="KW-0812">Transmembrane</keyword>
<feature type="transmembrane region" description="Helical" evidence="7">
    <location>
        <begin position="181"/>
        <end position="200"/>
    </location>
</feature>
<feature type="transmembrane region" description="Helical" evidence="7">
    <location>
        <begin position="270"/>
        <end position="292"/>
    </location>
</feature>
<evidence type="ECO:0000313" key="9">
    <source>
        <dbReference type="EMBL" id="CAH3184032.1"/>
    </source>
</evidence>
<dbReference type="InterPro" id="IPR017452">
    <property type="entry name" value="GPCR_Rhodpsn_7TM"/>
</dbReference>
<protein>
    <recommendedName>
        <fullName evidence="8">G-protein coupled receptors family 1 profile domain-containing protein</fullName>
    </recommendedName>
</protein>
<feature type="transmembrane region" description="Helical" evidence="7">
    <location>
        <begin position="29"/>
        <end position="57"/>
    </location>
</feature>
<comment type="subcellular location">
    <subcellularLocation>
        <location evidence="1">Cell membrane</location>
        <topology evidence="1">Multi-pass membrane protein</topology>
    </subcellularLocation>
</comment>
<name>A0ABN8S1K6_9CNID</name>
<keyword evidence="2" id="KW-1003">Cell membrane</keyword>
<dbReference type="EMBL" id="CALNXK010000373">
    <property type="protein sequence ID" value="CAH3184032.1"/>
    <property type="molecule type" value="Genomic_DNA"/>
</dbReference>
<dbReference type="SMART" id="SM01381">
    <property type="entry name" value="7TM_GPCR_Srsx"/>
    <property type="match status" value="1"/>
</dbReference>
<evidence type="ECO:0000256" key="1">
    <source>
        <dbReference type="ARBA" id="ARBA00004651"/>
    </source>
</evidence>
<keyword evidence="4 7" id="KW-1133">Transmembrane helix</keyword>
<evidence type="ECO:0000256" key="3">
    <source>
        <dbReference type="ARBA" id="ARBA00022692"/>
    </source>
</evidence>
<keyword evidence="6" id="KW-0807">Transducer</keyword>
<feature type="domain" description="G-protein coupled receptors family 1 profile" evidence="8">
    <location>
        <begin position="48"/>
        <end position="290"/>
    </location>
</feature>
<keyword evidence="5 7" id="KW-0472">Membrane</keyword>
<keyword evidence="6" id="KW-0675">Receptor</keyword>